<dbReference type="EMBL" id="CADCVT010000403">
    <property type="protein sequence ID" value="CAA9530353.1"/>
    <property type="molecule type" value="Genomic_DNA"/>
</dbReference>
<feature type="compositionally biased region" description="Low complexity" evidence="1">
    <location>
        <begin position="1"/>
        <end position="19"/>
    </location>
</feature>
<accession>A0A6J4TRF0</accession>
<feature type="region of interest" description="Disordered" evidence="1">
    <location>
        <begin position="1"/>
        <end position="53"/>
    </location>
</feature>
<protein>
    <submittedName>
        <fullName evidence="2">Uncharacterized protein</fullName>
    </submittedName>
</protein>
<feature type="compositionally biased region" description="Polar residues" evidence="1">
    <location>
        <begin position="36"/>
        <end position="53"/>
    </location>
</feature>
<sequence length="53" mass="5569">MTHTSPDSVPASDAGAAAAKRPWHPPTLQEVDISETESNFQTPGGSDNQIYAS</sequence>
<gene>
    <name evidence="2" type="ORF">AVDCRST_MAG85-3616</name>
</gene>
<evidence type="ECO:0000313" key="2">
    <source>
        <dbReference type="EMBL" id="CAA9530353.1"/>
    </source>
</evidence>
<proteinExistence type="predicted"/>
<organism evidence="2">
    <name type="scientific">uncultured Solirubrobacteraceae bacterium</name>
    <dbReference type="NCBI Taxonomy" id="1162706"/>
    <lineage>
        <taxon>Bacteria</taxon>
        <taxon>Bacillati</taxon>
        <taxon>Actinomycetota</taxon>
        <taxon>Thermoleophilia</taxon>
        <taxon>Solirubrobacterales</taxon>
        <taxon>Solirubrobacteraceae</taxon>
        <taxon>environmental samples</taxon>
    </lineage>
</organism>
<name>A0A6J4TRF0_9ACTN</name>
<evidence type="ECO:0000256" key="1">
    <source>
        <dbReference type="SAM" id="MobiDB-lite"/>
    </source>
</evidence>
<dbReference type="AlphaFoldDB" id="A0A6J4TRF0"/>
<reference evidence="2" key="1">
    <citation type="submission" date="2020-02" db="EMBL/GenBank/DDBJ databases">
        <authorList>
            <person name="Meier V. D."/>
        </authorList>
    </citation>
    <scope>NUCLEOTIDE SEQUENCE</scope>
    <source>
        <strain evidence="2">AVDCRST_MAG85</strain>
    </source>
</reference>